<dbReference type="Gene3D" id="1.10.3210.10">
    <property type="entry name" value="Hypothetical protein af1432"/>
    <property type="match status" value="1"/>
</dbReference>
<protein>
    <submittedName>
        <fullName evidence="1">GTP pyrophosphokinase</fullName>
    </submittedName>
</protein>
<dbReference type="EMBL" id="QJRN01000026">
    <property type="protein sequence ID" value="PYC29812.1"/>
    <property type="molecule type" value="Genomic_DNA"/>
</dbReference>
<evidence type="ECO:0000313" key="2">
    <source>
        <dbReference type="Proteomes" id="UP000248188"/>
    </source>
</evidence>
<dbReference type="SUPFAM" id="SSF109604">
    <property type="entry name" value="HD-domain/PDEase-like"/>
    <property type="match status" value="1"/>
</dbReference>
<reference evidence="1 2" key="1">
    <citation type="submission" date="2018-06" db="EMBL/GenBank/DDBJ databases">
        <title>Pseudomonas diversity within urban Lake Michigan freshwaters.</title>
        <authorList>
            <person name="Batrich M."/>
            <person name="Hatzopoulos T."/>
            <person name="Putonti C."/>
        </authorList>
    </citation>
    <scope>NUCLEOTIDE SEQUENCE [LARGE SCALE GENOMIC DNA]</scope>
    <source>
        <strain evidence="1 2">MB-090624</strain>
    </source>
</reference>
<dbReference type="Proteomes" id="UP000248188">
    <property type="component" value="Unassembled WGS sequence"/>
</dbReference>
<dbReference type="RefSeq" id="WP_110596993.1">
    <property type="nucleotide sequence ID" value="NZ_CP063455.1"/>
</dbReference>
<dbReference type="AlphaFoldDB" id="A0A9Q6IAQ3"/>
<name>A0A9Q6IAQ3_9PSED</name>
<evidence type="ECO:0000313" key="1">
    <source>
        <dbReference type="EMBL" id="PYC29812.1"/>
    </source>
</evidence>
<sequence>MSTLERAIAIAARAHAGQVDKGGAPYILHPLRVMLRLSEPREQLVAVLHDVIEDSPVTLEQLRGEGFSEEVLQALAALTKVEGEDYPGFIRRAAQNPLARRVKRADLAENSDLSRIPEPSEDDRRRLEKYRQAIQYLDSLDRP</sequence>
<comment type="caution">
    <text evidence="1">The sequence shown here is derived from an EMBL/GenBank/DDBJ whole genome shotgun (WGS) entry which is preliminary data.</text>
</comment>
<gene>
    <name evidence="1" type="ORF">DMX08_28690</name>
</gene>
<accession>A0A9Q6IAQ3</accession>
<proteinExistence type="predicted"/>
<dbReference type="Pfam" id="PF13328">
    <property type="entry name" value="HD_4"/>
    <property type="match status" value="1"/>
</dbReference>
<organism evidence="1 2">
    <name type="scientific">Pseudomonas protegens</name>
    <dbReference type="NCBI Taxonomy" id="380021"/>
    <lineage>
        <taxon>Bacteria</taxon>
        <taxon>Pseudomonadati</taxon>
        <taxon>Pseudomonadota</taxon>
        <taxon>Gammaproteobacteria</taxon>
        <taxon>Pseudomonadales</taxon>
        <taxon>Pseudomonadaceae</taxon>
        <taxon>Pseudomonas</taxon>
    </lineage>
</organism>